<dbReference type="GO" id="GO:0005634">
    <property type="term" value="C:nucleus"/>
    <property type="evidence" value="ECO:0007669"/>
    <property type="project" value="UniProtKB-SubCell"/>
</dbReference>
<keyword evidence="2" id="KW-0805">Transcription regulation</keyword>
<dbReference type="GO" id="GO:0000987">
    <property type="term" value="F:cis-regulatory region sequence-specific DNA binding"/>
    <property type="evidence" value="ECO:0007669"/>
    <property type="project" value="TreeGrafter"/>
</dbReference>
<dbReference type="AlphaFoldDB" id="A0A9Q0M246"/>
<dbReference type="InterPro" id="IPR001766">
    <property type="entry name" value="Fork_head_dom"/>
</dbReference>
<comment type="subcellular location">
    <subcellularLocation>
        <location evidence="1 6">Nucleus</location>
    </subcellularLocation>
</comment>
<organism evidence="8 9">
    <name type="scientific">Blomia tropicalis</name>
    <name type="common">Mite</name>
    <dbReference type="NCBI Taxonomy" id="40697"/>
    <lineage>
        <taxon>Eukaryota</taxon>
        <taxon>Metazoa</taxon>
        <taxon>Ecdysozoa</taxon>
        <taxon>Arthropoda</taxon>
        <taxon>Chelicerata</taxon>
        <taxon>Arachnida</taxon>
        <taxon>Acari</taxon>
        <taxon>Acariformes</taxon>
        <taxon>Sarcoptiformes</taxon>
        <taxon>Astigmata</taxon>
        <taxon>Glycyphagoidea</taxon>
        <taxon>Echimyopodidae</taxon>
        <taxon>Blomia</taxon>
    </lineage>
</organism>
<dbReference type="GO" id="GO:0003700">
    <property type="term" value="F:DNA-binding transcription factor activity"/>
    <property type="evidence" value="ECO:0007669"/>
    <property type="project" value="InterPro"/>
</dbReference>
<keyword evidence="5 6" id="KW-0539">Nucleus</keyword>
<evidence type="ECO:0000256" key="6">
    <source>
        <dbReference type="PROSITE-ProRule" id="PRU00089"/>
    </source>
</evidence>
<evidence type="ECO:0000256" key="3">
    <source>
        <dbReference type="ARBA" id="ARBA00023125"/>
    </source>
</evidence>
<evidence type="ECO:0000256" key="5">
    <source>
        <dbReference type="ARBA" id="ARBA00023242"/>
    </source>
</evidence>
<sequence length="469" mass="53209">MPVLGMGYNGTKVASITPNFDISTQVNKRRLENCCSNKQLNYLRPLKKRHLYVQSLLPSVQSSQKVVNSDEGPDLTNLNWLQDSNLLNKIYSDTLNAEKCSIKNDQAGEITTLGVKPKSKNVNPKPPFSYSALIFMAIESSPNKSLMVRDIYKWIINNFPYFEKAPSGWKNTIRHTLSLRKCFKKTEKCFNGKNFDHLTDTEYDSGDIKGSYWHVDNEYRPGLLNMLERADVNIASLTRNANHVGSKQLENNFWSPHKQWPRNVSILSYHGMHGKPNNGNLSKSSNRLPNGSVKFHFSIDNVSSNIGLQSQGIKKIRNAVSVISVNKAPKVYAPMPTIMSHKLHNVTCNGIKPFKSFIISNEATKISSNNQLKTFDNCKKMEQTIKPNVPTMKQMENRFQLLKPNVKIEKSMDQDQDNAVHLWNSNQMWRESKVKTEDGDNELILDGAQALLNFATGAFQLNRLIGQQD</sequence>
<dbReference type="PROSITE" id="PS00657">
    <property type="entry name" value="FORK_HEAD_1"/>
    <property type="match status" value="1"/>
</dbReference>
<dbReference type="SMART" id="SM00339">
    <property type="entry name" value="FH"/>
    <property type="match status" value="1"/>
</dbReference>
<dbReference type="PANTHER" id="PTHR13962">
    <property type="entry name" value="FORKHEAD BOX PROTEIN N3-LIKE PROTEIN-RELATED"/>
    <property type="match status" value="1"/>
</dbReference>
<gene>
    <name evidence="8" type="ORF">RDWZM_008634</name>
</gene>
<evidence type="ECO:0000256" key="2">
    <source>
        <dbReference type="ARBA" id="ARBA00023015"/>
    </source>
</evidence>
<dbReference type="Gene3D" id="1.10.10.10">
    <property type="entry name" value="Winged helix-like DNA-binding domain superfamily/Winged helix DNA-binding domain"/>
    <property type="match status" value="1"/>
</dbReference>
<dbReference type="OrthoDB" id="5954824at2759"/>
<comment type="caution">
    <text evidence="8">The sequence shown here is derived from an EMBL/GenBank/DDBJ whole genome shotgun (WGS) entry which is preliminary data.</text>
</comment>
<feature type="DNA-binding region" description="Fork-head" evidence="6">
    <location>
        <begin position="125"/>
        <end position="228"/>
    </location>
</feature>
<dbReference type="Proteomes" id="UP001142055">
    <property type="component" value="Chromosome 3"/>
</dbReference>
<accession>A0A9Q0M246</accession>
<evidence type="ECO:0000256" key="4">
    <source>
        <dbReference type="ARBA" id="ARBA00023163"/>
    </source>
</evidence>
<dbReference type="PRINTS" id="PR00053">
    <property type="entry name" value="FORKHEAD"/>
</dbReference>
<dbReference type="InterPro" id="IPR018122">
    <property type="entry name" value="TF_fork_head_CS_1"/>
</dbReference>
<evidence type="ECO:0000313" key="8">
    <source>
        <dbReference type="EMBL" id="KAJ6217477.1"/>
    </source>
</evidence>
<reference evidence="8" key="1">
    <citation type="submission" date="2022-12" db="EMBL/GenBank/DDBJ databases">
        <title>Genome assemblies of Blomia tropicalis.</title>
        <authorList>
            <person name="Cui Y."/>
        </authorList>
    </citation>
    <scope>NUCLEOTIDE SEQUENCE</scope>
    <source>
        <tissue evidence="8">Adult mites</tissue>
    </source>
</reference>
<keyword evidence="4" id="KW-0804">Transcription</keyword>
<dbReference type="InterPro" id="IPR036390">
    <property type="entry name" value="WH_DNA-bd_sf"/>
</dbReference>
<evidence type="ECO:0000313" key="9">
    <source>
        <dbReference type="Proteomes" id="UP001142055"/>
    </source>
</evidence>
<name>A0A9Q0M246_BLOTA</name>
<evidence type="ECO:0000259" key="7">
    <source>
        <dbReference type="PROSITE" id="PS50039"/>
    </source>
</evidence>
<feature type="domain" description="Fork-head" evidence="7">
    <location>
        <begin position="125"/>
        <end position="228"/>
    </location>
</feature>
<dbReference type="PROSITE" id="PS50039">
    <property type="entry name" value="FORK_HEAD_3"/>
    <property type="match status" value="1"/>
</dbReference>
<dbReference type="InterPro" id="IPR036388">
    <property type="entry name" value="WH-like_DNA-bd_sf"/>
</dbReference>
<dbReference type="SUPFAM" id="SSF46785">
    <property type="entry name" value="Winged helix' DNA-binding domain"/>
    <property type="match status" value="1"/>
</dbReference>
<evidence type="ECO:0000256" key="1">
    <source>
        <dbReference type="ARBA" id="ARBA00004123"/>
    </source>
</evidence>
<proteinExistence type="predicted"/>
<protein>
    <recommendedName>
        <fullName evidence="7">Fork-head domain-containing protein</fullName>
    </recommendedName>
</protein>
<keyword evidence="3 6" id="KW-0238">DNA-binding</keyword>
<dbReference type="Pfam" id="PF00250">
    <property type="entry name" value="Forkhead"/>
    <property type="match status" value="1"/>
</dbReference>
<dbReference type="InterPro" id="IPR047119">
    <property type="entry name" value="FOXN2/3-like"/>
</dbReference>
<dbReference type="PANTHER" id="PTHR13962:SF26">
    <property type="entry name" value="FORKHEAD BOX PROTEIN N2"/>
    <property type="match status" value="1"/>
</dbReference>
<dbReference type="EMBL" id="JAPWDV010000003">
    <property type="protein sequence ID" value="KAJ6217477.1"/>
    <property type="molecule type" value="Genomic_DNA"/>
</dbReference>
<keyword evidence="9" id="KW-1185">Reference proteome</keyword>